<evidence type="ECO:0000256" key="1">
    <source>
        <dbReference type="SAM" id="MobiDB-lite"/>
    </source>
</evidence>
<dbReference type="Proteomes" id="UP000292136">
    <property type="component" value="Unassembled WGS sequence"/>
</dbReference>
<protein>
    <recommendedName>
        <fullName evidence="4">Segregation and condensation protein B</fullName>
    </recommendedName>
</protein>
<evidence type="ECO:0000313" key="3">
    <source>
        <dbReference type="Proteomes" id="UP000292136"/>
    </source>
</evidence>
<evidence type="ECO:0000313" key="2">
    <source>
        <dbReference type="EMBL" id="RZT90151.1"/>
    </source>
</evidence>
<evidence type="ECO:0008006" key="4">
    <source>
        <dbReference type="Google" id="ProtNLM"/>
    </source>
</evidence>
<proteinExistence type="predicted"/>
<accession>A0ABY0IUS5</accession>
<name>A0ABY0IUS5_9RHOO</name>
<keyword evidence="3" id="KW-1185">Reference proteome</keyword>
<dbReference type="RefSeq" id="WP_130458696.1">
    <property type="nucleotide sequence ID" value="NZ_SHKM01000001.1"/>
</dbReference>
<reference evidence="2 3" key="1">
    <citation type="submission" date="2019-02" db="EMBL/GenBank/DDBJ databases">
        <title>Genomic Encyclopedia of Type Strains, Phase IV (KMG-IV): sequencing the most valuable type-strain genomes for metagenomic binning, comparative biology and taxonomic classification.</title>
        <authorList>
            <person name="Goeker M."/>
        </authorList>
    </citation>
    <scope>NUCLEOTIDE SEQUENCE [LARGE SCALE GENOMIC DNA]</scope>
    <source>
        <strain evidence="2 3">DSM 21223</strain>
    </source>
</reference>
<dbReference type="EMBL" id="SHKM01000001">
    <property type="protein sequence ID" value="RZT90151.1"/>
    <property type="molecule type" value="Genomic_DNA"/>
</dbReference>
<feature type="compositionally biased region" description="Basic residues" evidence="1">
    <location>
        <begin position="147"/>
        <end position="162"/>
    </location>
</feature>
<gene>
    <name evidence="2" type="ORF">EV678_0962</name>
</gene>
<feature type="region of interest" description="Disordered" evidence="1">
    <location>
        <begin position="123"/>
        <end position="162"/>
    </location>
</feature>
<comment type="caution">
    <text evidence="2">The sequence shown here is derived from an EMBL/GenBank/DDBJ whole genome shotgun (WGS) entry which is preliminary data.</text>
</comment>
<organism evidence="2 3">
    <name type="scientific">Azospira oryzae</name>
    <dbReference type="NCBI Taxonomy" id="146939"/>
    <lineage>
        <taxon>Bacteria</taxon>
        <taxon>Pseudomonadati</taxon>
        <taxon>Pseudomonadota</taxon>
        <taxon>Betaproteobacteria</taxon>
        <taxon>Rhodocyclales</taxon>
        <taxon>Rhodocyclaceae</taxon>
        <taxon>Azospira</taxon>
    </lineage>
</organism>
<sequence>MKQIHDIDTLLLLALGIAAKRRPAELLEIMAAIDFLQGNIPSEAKLSEAFARLSGLGLVLAEDGGFRLSPAAEEMVSNLPKKGEAEERLFRVKDNLSTFKPEGEHAVVTVAADDIKAAIQAHREAGKGGAKNLLMPKPKPVEDKPRPGQRQRKPAPKARRRS</sequence>